<dbReference type="PANTHER" id="PTHR35526:SF3">
    <property type="entry name" value="ANTI-SIGMA-F FACTOR RSBW"/>
    <property type="match status" value="1"/>
</dbReference>
<dbReference type="InterPro" id="IPR050267">
    <property type="entry name" value="Anti-sigma-factor_SerPK"/>
</dbReference>
<evidence type="ECO:0000313" key="3">
    <source>
        <dbReference type="EMBL" id="KUL30831.1"/>
    </source>
</evidence>
<evidence type="ECO:0000259" key="2">
    <source>
        <dbReference type="Pfam" id="PF13581"/>
    </source>
</evidence>
<dbReference type="Proteomes" id="UP000053244">
    <property type="component" value="Unassembled WGS sequence"/>
</dbReference>
<sequence length="265" mass="28437">MEPVTGADNTFLVVNTTQLVVSNDVATGVTEVRVRGRWGGELRAATARALRACFAESPQAVIVDLAQLSDPDGDSAATWCTGHRFAASRSPGSVLVLCETPAAVLHRLQGAPSGRAIGLAMSIPQARARLHRPAWAYHEHLDLPAHPDSARRARLLIDDACQLLRLPRHRGPAQLIMSEFVANAVRHAGSDLRAAVSSRGGYLHLAVQDQHAAMPQLIDPYRYPPAAFIERGAGLRFVQAIAHAWGSLPSRAGKVVWATLAVDAR</sequence>
<dbReference type="CDD" id="cd16936">
    <property type="entry name" value="HATPase_RsbW-like"/>
    <property type="match status" value="1"/>
</dbReference>
<comment type="caution">
    <text evidence="3">The sequence shown here is derived from an EMBL/GenBank/DDBJ whole genome shotgun (WGS) entry which is preliminary data.</text>
</comment>
<dbReference type="Gene3D" id="3.30.565.10">
    <property type="entry name" value="Histidine kinase-like ATPase, C-terminal domain"/>
    <property type="match status" value="1"/>
</dbReference>
<dbReference type="SUPFAM" id="SSF55874">
    <property type="entry name" value="ATPase domain of HSP90 chaperone/DNA topoisomerase II/histidine kinase"/>
    <property type="match status" value="1"/>
</dbReference>
<gene>
    <name evidence="3" type="ORF">ADL15_22970</name>
</gene>
<reference evidence="3 4" key="1">
    <citation type="submission" date="2015-10" db="EMBL/GenBank/DDBJ databases">
        <authorList>
            <person name="Gilbert D.G."/>
        </authorList>
    </citation>
    <scope>NUCLEOTIDE SEQUENCE [LARGE SCALE GENOMIC DNA]</scope>
    <source>
        <strain evidence="3 4">NRRL B-16712</strain>
    </source>
</reference>
<dbReference type="RefSeq" id="WP_067694804.1">
    <property type="nucleotide sequence ID" value="NZ_LLZH01000234.1"/>
</dbReference>
<feature type="domain" description="Histidine kinase/HSP90-like ATPase" evidence="2">
    <location>
        <begin position="143"/>
        <end position="259"/>
    </location>
</feature>
<accession>A0A101JR00</accession>
<dbReference type="EMBL" id="LLZH01000234">
    <property type="protein sequence ID" value="KUL30831.1"/>
    <property type="molecule type" value="Genomic_DNA"/>
</dbReference>
<evidence type="ECO:0000313" key="4">
    <source>
        <dbReference type="Proteomes" id="UP000053244"/>
    </source>
</evidence>
<dbReference type="AlphaFoldDB" id="A0A101JR00"/>
<dbReference type="Pfam" id="PF13581">
    <property type="entry name" value="HATPase_c_2"/>
    <property type="match status" value="1"/>
</dbReference>
<dbReference type="InterPro" id="IPR036890">
    <property type="entry name" value="HATPase_C_sf"/>
</dbReference>
<keyword evidence="1" id="KW-0418">Kinase</keyword>
<name>A0A101JR00_9ACTN</name>
<dbReference type="PANTHER" id="PTHR35526">
    <property type="entry name" value="ANTI-SIGMA-F FACTOR RSBW-RELATED"/>
    <property type="match status" value="1"/>
</dbReference>
<dbReference type="InterPro" id="IPR003594">
    <property type="entry name" value="HATPase_dom"/>
</dbReference>
<organism evidence="3 4">
    <name type="scientific">Actinoplanes awajinensis subsp. mycoplanecinus</name>
    <dbReference type="NCBI Taxonomy" id="135947"/>
    <lineage>
        <taxon>Bacteria</taxon>
        <taxon>Bacillati</taxon>
        <taxon>Actinomycetota</taxon>
        <taxon>Actinomycetes</taxon>
        <taxon>Micromonosporales</taxon>
        <taxon>Micromonosporaceae</taxon>
        <taxon>Actinoplanes</taxon>
    </lineage>
</organism>
<keyword evidence="1" id="KW-0723">Serine/threonine-protein kinase</keyword>
<proteinExistence type="predicted"/>
<keyword evidence="4" id="KW-1185">Reference proteome</keyword>
<protein>
    <recommendedName>
        <fullName evidence="2">Histidine kinase/HSP90-like ATPase domain-containing protein</fullName>
    </recommendedName>
</protein>
<evidence type="ECO:0000256" key="1">
    <source>
        <dbReference type="ARBA" id="ARBA00022527"/>
    </source>
</evidence>
<keyword evidence="1" id="KW-0808">Transferase</keyword>